<dbReference type="PROSITE" id="PS50231">
    <property type="entry name" value="RICIN_B_LECTIN"/>
    <property type="match status" value="1"/>
</dbReference>
<comment type="pathway">
    <text evidence="3 14">Protein modification; protein glycosylation.</text>
</comment>
<dbReference type="Pfam" id="PF00652">
    <property type="entry name" value="Ricin_B_lectin"/>
    <property type="match status" value="1"/>
</dbReference>
<keyword evidence="7" id="KW-0735">Signal-anchor</keyword>
<dbReference type="InterPro" id="IPR029044">
    <property type="entry name" value="Nucleotide-diphossugar_trans"/>
</dbReference>
<evidence type="ECO:0000256" key="7">
    <source>
        <dbReference type="ARBA" id="ARBA00022968"/>
    </source>
</evidence>
<comment type="cofactor">
    <cofactor evidence="1 14">
        <name>Mn(2+)</name>
        <dbReference type="ChEBI" id="CHEBI:29035"/>
    </cofactor>
</comment>
<dbReference type="SUPFAM" id="SSF50370">
    <property type="entry name" value="Ricin B-like lectins"/>
    <property type="match status" value="1"/>
</dbReference>
<evidence type="ECO:0000256" key="8">
    <source>
        <dbReference type="ARBA" id="ARBA00022989"/>
    </source>
</evidence>
<sequence>MGVFAGYAGRRLTRILKYIFYIGGFFFIYSFYVVPTVQFLINRGEQSENNKESDNENLAEARMFVRVICFLNSTFDPKSIRIFVKLNTEYANDSTKFEEFVWFILVCNLDKSMVDPFESYRALPKKDWHDYEAMKRDKKRQGPGEGGEQLLPNLDFADSARQESLYRANGYDAYVSDLISIERSVKDIRHVDCQRMQYLEKLPSVSVIFPFHNEHNSTLLRSVYSVINRSPKNILKEIILVDDGSTKSFLKEPLDIYLKEANLDGIVRVIHNKNREGLIRARQIGAKNATADILVFLDAHSETNYNWLPPLIEPIAMDYRTAVCPFVDIIDCNNFEYRSQDEGARGSFDWQFNYKRLPLTKEDRRHPVRPFNNPVMAGGYFAISKKWFWELGGYDEELAIWGGEQYELSFKIWQCHGRLVDAPCSRVGHIYRCKYVPFANPGIGDFISRNFKRVAEVWMDQYKEKLYERRPGTSNADEGDISKQREIRDNLKCKSFDWYMKNVAFDQDYYYPFVEPTASAEGELRNIGSDKCVDAYYHVDNERVELRDCIGDKTGVRAEQTFRLTHRLDIRSAHRPDCFDVSTSDEAAPIVMYKCHGMHGNQRFNYLPETKQLFHPITNHCLDCNPEKGELFMNPCDDKKKSQKWSWGRLNLDLIRKRNQIASPEIF</sequence>
<keyword evidence="18" id="KW-1185">Reference proteome</keyword>
<dbReference type="CDD" id="cd23439">
    <property type="entry name" value="beta-trefoil_Ricin_GALNT10-like"/>
    <property type="match status" value="1"/>
</dbReference>
<comment type="similarity">
    <text evidence="4 14">Belongs to the glycosyltransferase 2 family. GalNAc-T subfamily.</text>
</comment>
<feature type="domain" description="Ricin B lectin" evidence="15">
    <location>
        <begin position="521"/>
        <end position="648"/>
    </location>
</feature>
<dbReference type="InterPro" id="IPR001173">
    <property type="entry name" value="Glyco_trans_2-like"/>
</dbReference>
<dbReference type="PANTHER" id="PTHR11675">
    <property type="entry name" value="N-ACETYLGALACTOSAMINYLTRANSFERASE"/>
    <property type="match status" value="1"/>
</dbReference>
<evidence type="ECO:0000256" key="1">
    <source>
        <dbReference type="ARBA" id="ARBA00001936"/>
    </source>
</evidence>
<feature type="transmembrane region" description="Helical" evidence="14">
    <location>
        <begin position="18"/>
        <end position="41"/>
    </location>
</feature>
<reference evidence="16 18" key="2">
    <citation type="submission" date="2018-11" db="EMBL/GenBank/DDBJ databases">
        <authorList>
            <consortium name="Pathogen Informatics"/>
        </authorList>
    </citation>
    <scope>NUCLEOTIDE SEQUENCE [LARGE SCALE GENOMIC DNA]</scope>
</reference>
<dbReference type="AlphaFoldDB" id="A0A158Q3A9"/>
<dbReference type="SUPFAM" id="SSF53448">
    <property type="entry name" value="Nucleotide-diphospho-sugar transferases"/>
    <property type="match status" value="1"/>
</dbReference>
<dbReference type="STRING" id="318479.A0A158Q3A9"/>
<dbReference type="EC" id="2.4.1.-" evidence="14"/>
<evidence type="ECO:0000313" key="19">
    <source>
        <dbReference type="WBParaSite" id="DME_0000202601-mRNA-1"/>
    </source>
</evidence>
<dbReference type="OrthoDB" id="6159198at2759"/>
<dbReference type="GO" id="GO:0030246">
    <property type="term" value="F:carbohydrate binding"/>
    <property type="evidence" value="ECO:0007669"/>
    <property type="project" value="UniProtKB-KW"/>
</dbReference>
<dbReference type="GO" id="GO:0004653">
    <property type="term" value="F:polypeptide N-acetylgalactosaminyltransferase activity"/>
    <property type="evidence" value="ECO:0007669"/>
    <property type="project" value="TreeGrafter"/>
</dbReference>
<dbReference type="InterPro" id="IPR045885">
    <property type="entry name" value="GalNAc-T"/>
</dbReference>
<evidence type="ECO:0000256" key="9">
    <source>
        <dbReference type="ARBA" id="ARBA00023034"/>
    </source>
</evidence>
<evidence type="ECO:0000256" key="11">
    <source>
        <dbReference type="ARBA" id="ARBA00023157"/>
    </source>
</evidence>
<dbReference type="UniPathway" id="UPA00378"/>
<dbReference type="Proteomes" id="UP000274756">
    <property type="component" value="Unassembled WGS sequence"/>
</dbReference>
<dbReference type="Proteomes" id="UP000038040">
    <property type="component" value="Unplaced"/>
</dbReference>
<dbReference type="EMBL" id="UYYG01001155">
    <property type="protein sequence ID" value="VDN56413.1"/>
    <property type="molecule type" value="Genomic_DNA"/>
</dbReference>
<keyword evidence="12" id="KW-0325">Glycoprotein</keyword>
<dbReference type="Gene3D" id="2.80.10.50">
    <property type="match status" value="1"/>
</dbReference>
<keyword evidence="9 14" id="KW-0333">Golgi apparatus</keyword>
<dbReference type="SMART" id="SM00458">
    <property type="entry name" value="RICIN"/>
    <property type="match status" value="1"/>
</dbReference>
<keyword evidence="10 14" id="KW-0472">Membrane</keyword>
<keyword evidence="13 14" id="KW-0464">Manganese</keyword>
<organism evidence="17 19">
    <name type="scientific">Dracunculus medinensis</name>
    <name type="common">Guinea worm</name>
    <dbReference type="NCBI Taxonomy" id="318479"/>
    <lineage>
        <taxon>Eukaryota</taxon>
        <taxon>Metazoa</taxon>
        <taxon>Ecdysozoa</taxon>
        <taxon>Nematoda</taxon>
        <taxon>Chromadorea</taxon>
        <taxon>Rhabditida</taxon>
        <taxon>Spirurina</taxon>
        <taxon>Dracunculoidea</taxon>
        <taxon>Dracunculidae</taxon>
        <taxon>Dracunculus</taxon>
    </lineage>
</organism>
<keyword evidence="14" id="KW-0328">Glycosyltransferase</keyword>
<reference evidence="19" key="1">
    <citation type="submission" date="2016-04" db="UniProtKB">
        <authorList>
            <consortium name="WormBaseParasite"/>
        </authorList>
    </citation>
    <scope>IDENTIFICATION</scope>
</reference>
<evidence type="ECO:0000256" key="2">
    <source>
        <dbReference type="ARBA" id="ARBA00004323"/>
    </source>
</evidence>
<keyword evidence="6 14" id="KW-0430">Lectin</keyword>
<comment type="subcellular location">
    <subcellularLocation>
        <location evidence="2 14">Golgi apparatus membrane</location>
        <topology evidence="2 14">Single-pass type II membrane protein</topology>
    </subcellularLocation>
</comment>
<dbReference type="CDD" id="cd02510">
    <property type="entry name" value="pp-GalNAc-T"/>
    <property type="match status" value="1"/>
</dbReference>
<dbReference type="Pfam" id="PF00535">
    <property type="entry name" value="Glycos_transf_2"/>
    <property type="match status" value="1"/>
</dbReference>
<proteinExistence type="inferred from homology"/>
<evidence type="ECO:0000313" key="16">
    <source>
        <dbReference type="EMBL" id="VDN56413.1"/>
    </source>
</evidence>
<accession>A0A158Q3A9</accession>
<dbReference type="InterPro" id="IPR035992">
    <property type="entry name" value="Ricin_B-like_lectins"/>
</dbReference>
<evidence type="ECO:0000313" key="18">
    <source>
        <dbReference type="Proteomes" id="UP000274756"/>
    </source>
</evidence>
<dbReference type="GO" id="GO:0000139">
    <property type="term" value="C:Golgi membrane"/>
    <property type="evidence" value="ECO:0007669"/>
    <property type="project" value="UniProtKB-SubCell"/>
</dbReference>
<evidence type="ECO:0000313" key="17">
    <source>
        <dbReference type="Proteomes" id="UP000038040"/>
    </source>
</evidence>
<dbReference type="WBParaSite" id="DME_0000202601-mRNA-1">
    <property type="protein sequence ID" value="DME_0000202601-mRNA-1"/>
    <property type="gene ID" value="DME_0000202601"/>
</dbReference>
<evidence type="ECO:0000256" key="12">
    <source>
        <dbReference type="ARBA" id="ARBA00023180"/>
    </source>
</evidence>
<keyword evidence="8 14" id="KW-1133">Transmembrane helix</keyword>
<evidence type="ECO:0000259" key="15">
    <source>
        <dbReference type="SMART" id="SM00458"/>
    </source>
</evidence>
<dbReference type="Gene3D" id="3.90.550.10">
    <property type="entry name" value="Spore Coat Polysaccharide Biosynthesis Protein SpsA, Chain A"/>
    <property type="match status" value="1"/>
</dbReference>
<evidence type="ECO:0000256" key="6">
    <source>
        <dbReference type="ARBA" id="ARBA00022734"/>
    </source>
</evidence>
<dbReference type="PANTHER" id="PTHR11675:SF134">
    <property type="entry name" value="N-ACETYLGALACTOSAMINYLTRANSFERASE 4-RELATED"/>
    <property type="match status" value="1"/>
</dbReference>
<evidence type="ECO:0000256" key="13">
    <source>
        <dbReference type="ARBA" id="ARBA00023211"/>
    </source>
</evidence>
<evidence type="ECO:0000256" key="14">
    <source>
        <dbReference type="RuleBase" id="RU361242"/>
    </source>
</evidence>
<dbReference type="FunFam" id="3.90.550.10:FF:000029">
    <property type="entry name" value="Polypeptide N-acetylgalactosaminyltransferase"/>
    <property type="match status" value="1"/>
</dbReference>
<keyword evidence="14" id="KW-0808">Transferase</keyword>
<keyword evidence="11 14" id="KW-1015">Disulfide bond</keyword>
<name>A0A158Q3A9_DRAME</name>
<keyword evidence="5 14" id="KW-0812">Transmembrane</keyword>
<gene>
    <name evidence="16" type="ORF">DME_LOCUS6386</name>
</gene>
<evidence type="ECO:0000256" key="3">
    <source>
        <dbReference type="ARBA" id="ARBA00004922"/>
    </source>
</evidence>
<evidence type="ECO:0000256" key="5">
    <source>
        <dbReference type="ARBA" id="ARBA00022692"/>
    </source>
</evidence>
<dbReference type="InterPro" id="IPR000772">
    <property type="entry name" value="Ricin_B_lectin"/>
</dbReference>
<evidence type="ECO:0000256" key="4">
    <source>
        <dbReference type="ARBA" id="ARBA00005680"/>
    </source>
</evidence>
<dbReference type="GO" id="GO:0006493">
    <property type="term" value="P:protein O-linked glycosylation"/>
    <property type="evidence" value="ECO:0007669"/>
    <property type="project" value="TreeGrafter"/>
</dbReference>
<evidence type="ECO:0000256" key="10">
    <source>
        <dbReference type="ARBA" id="ARBA00023136"/>
    </source>
</evidence>
<protein>
    <recommendedName>
        <fullName evidence="14">Polypeptide N-acetylgalactosaminyltransferase</fullName>
        <ecNumber evidence="14">2.4.1.-</ecNumber>
    </recommendedName>
    <alternativeName>
        <fullName evidence="14">Protein-UDP acetylgalactosaminyltransferase</fullName>
    </alternativeName>
</protein>